<keyword evidence="8" id="KW-1185">Reference proteome</keyword>
<dbReference type="InterPro" id="IPR001680">
    <property type="entry name" value="WD40_rpt"/>
</dbReference>
<keyword evidence="3" id="KW-0106">Calcium</keyword>
<dbReference type="Gene3D" id="2.130.10.10">
    <property type="entry name" value="YVTN repeat-like/Quinoprotein amine dehydrogenase"/>
    <property type="match status" value="3"/>
</dbReference>
<dbReference type="PROSITE" id="PS50082">
    <property type="entry name" value="WD_REPEATS_2"/>
    <property type="match status" value="1"/>
</dbReference>
<comment type="caution">
    <text evidence="7">The sequence shown here is derived from an EMBL/GenBank/DDBJ whole genome shotgun (WGS) entry which is preliminary data.</text>
</comment>
<feature type="region of interest" description="Disordered" evidence="5">
    <location>
        <begin position="1090"/>
        <end position="1109"/>
    </location>
</feature>
<evidence type="ECO:0000256" key="3">
    <source>
        <dbReference type="ARBA" id="ARBA00022837"/>
    </source>
</evidence>
<dbReference type="InterPro" id="IPR002048">
    <property type="entry name" value="EF_hand_dom"/>
</dbReference>
<dbReference type="InterPro" id="IPR015943">
    <property type="entry name" value="WD40/YVTN_repeat-like_dom_sf"/>
</dbReference>
<reference evidence="7 8" key="1">
    <citation type="submission" date="2012-05" db="EMBL/GenBank/DDBJ databases">
        <title>Recombination and specialization in a pathogen metapopulation.</title>
        <authorList>
            <person name="Gardiner A."/>
            <person name="Kemen E."/>
            <person name="Schultz-Larsen T."/>
            <person name="MacLean D."/>
            <person name="Van Oosterhout C."/>
            <person name="Jones J.D.G."/>
        </authorList>
    </citation>
    <scope>NUCLEOTIDE SEQUENCE [LARGE SCALE GENOMIC DNA]</scope>
    <source>
        <strain evidence="7 8">Ac Nc2</strain>
    </source>
</reference>
<evidence type="ECO:0000256" key="4">
    <source>
        <dbReference type="PROSITE-ProRule" id="PRU00221"/>
    </source>
</evidence>
<dbReference type="PANTHER" id="PTHR19848">
    <property type="entry name" value="WD40 REPEAT PROTEIN"/>
    <property type="match status" value="1"/>
</dbReference>
<dbReference type="PANTHER" id="PTHR19848:SF8">
    <property type="entry name" value="F-BOX AND WD REPEAT DOMAIN CONTAINING 7"/>
    <property type="match status" value="1"/>
</dbReference>
<dbReference type="OrthoDB" id="189968at2759"/>
<name>A0A024GD48_9STRA</name>
<feature type="compositionally biased region" description="Polar residues" evidence="5">
    <location>
        <begin position="1092"/>
        <end position="1109"/>
    </location>
</feature>
<evidence type="ECO:0000313" key="7">
    <source>
        <dbReference type="EMBL" id="CCI44258.1"/>
    </source>
</evidence>
<keyword evidence="1 4" id="KW-0853">WD repeat</keyword>
<dbReference type="SUPFAM" id="SSF50978">
    <property type="entry name" value="WD40 repeat-like"/>
    <property type="match status" value="2"/>
</dbReference>
<dbReference type="SUPFAM" id="SSF47473">
    <property type="entry name" value="EF-hand"/>
    <property type="match status" value="1"/>
</dbReference>
<dbReference type="Pfam" id="PF00400">
    <property type="entry name" value="WD40"/>
    <property type="match status" value="3"/>
</dbReference>
<protein>
    <recommendedName>
        <fullName evidence="6">EF-hand domain-containing protein</fullName>
    </recommendedName>
</protein>
<dbReference type="Proteomes" id="UP000053237">
    <property type="component" value="Unassembled WGS sequence"/>
</dbReference>
<dbReference type="PROSITE" id="PS00018">
    <property type="entry name" value="EF_HAND_1"/>
    <property type="match status" value="1"/>
</dbReference>
<evidence type="ECO:0000256" key="1">
    <source>
        <dbReference type="ARBA" id="ARBA00022574"/>
    </source>
</evidence>
<sequence>MTFPQNRFKDERILLERQPENLCLHLFQCDASSKDFSSWSTGLLCLCLDAEGNAVQCLRSGASHLADRDVAQNAFGSVRSAHSRHSNDREHFYLNWTKITAEVNAISCFVACNAGEMRSSQSLHPFHLKCELSQEPEHLQRGTECISMPLFDYFYDRKDEIESNYMIICHLYRDQRQSSSWWLHLRNDTGCFSQYSIPALTRIAQADVLYAVTKLPETNMLTSVTQICEAFHRTDLQELQKHFICDDRTVQNATAIDKHNFAMIILHQFMISRPELLNLRYASDLIATLFLMFEQIDINGDKVVSWDEFSSFCISSGAFKSNDASVLTCAENDVDAVSHAFLQQDGFHAQYLQLRIQHPKASKVYKHPNCSQPRHQNYFPYRIRQIKPLVALHCILVCDEELRFLHEFHCATKATSTAESRQEADAGSTNWIVDVEFIPPRNALAVANRNHSVTVWSVVNIKVGAYVFARKFELQSEILALKWCCESETLAITSHRIIQFWNMERVCADKKLRYHQDRISDIVEASIAQQLPIEHKVFASCSYDKTIAIWDQISYEMMFVLRGHVHGILQLDSHKHLLLSSGFEHQAYCWDLSSRTLVATLTGHSRQLLGARFVSLTSPSAVSAFTMAVTGDQSGQFHVWDLTAIYWKQLPESQGLLLQSFQAEFVHDTFLRALTINFVKRDSKNETDTKDKANEPNQVMSVSTMDKEIIADRFSADIIAGGMELVRFRAFSQVKRILPPQYVVFSKILNAYVGLVGVTITMWHANSGVKKQTPVIIKDTQVCALAFDTPRERKLFVATKNGFIRLYNIVTGELISTMRIHDGCISSLIRCPRTQCLISTGLDRVVCISYLHLRNEVFEILRSVDNAHESPISACAYSSTLQLIATGDKTGEIHIYQFVRLSLFSRCLDGHCDPICGLHFSTTQMQLLISLDSIGRLLLWPVDMKRASLQPLLQLLPSFEQDIMQHEPVEDLSTCKIACVCAAEDDGMLYAGTSDGQIFGWKLPVSNSFNRSMTPSKSSRSRDGNDTLPPLETYFASTFWKAHDERIESIERLPQPQTLFTTCSDCTLKIWHSTGDCLGIISTKKSEETITHPGSVNDGQTAHNSSSPWRFSHHVPALSSQLSIELAQKVIQKYEKNQKTTLGFLSRDIYCHPENPIFALSQKKAWCDDLRDQGRREDRLGNRNIKKKAVKRAVRRLSKLAVDSNIPKELGVKEDANDLITRQHGDRFNSQRTLTSSQSLPGLRSFDTANTVLGFPVMRSSKNFATEMTRRTQLLQQHKKNERFENDIRRFTTKDVDAVLVSSTAKSLIPLDGSITEEVEERAD</sequence>
<feature type="domain" description="EF-hand" evidence="6">
    <location>
        <begin position="284"/>
        <end position="319"/>
    </location>
</feature>
<dbReference type="STRING" id="65357.A0A024GD48"/>
<dbReference type="GO" id="GO:0005509">
    <property type="term" value="F:calcium ion binding"/>
    <property type="evidence" value="ECO:0007669"/>
    <property type="project" value="InterPro"/>
</dbReference>
<dbReference type="SMART" id="SM00320">
    <property type="entry name" value="WD40"/>
    <property type="match status" value="11"/>
</dbReference>
<feature type="repeat" description="WD" evidence="4">
    <location>
        <begin position="1040"/>
        <end position="1071"/>
    </location>
</feature>
<gene>
    <name evidence="7" type="ORF">BN9_050420</name>
</gene>
<dbReference type="InterPro" id="IPR018247">
    <property type="entry name" value="EF_Hand_1_Ca_BS"/>
</dbReference>
<dbReference type="InterPro" id="IPR036322">
    <property type="entry name" value="WD40_repeat_dom_sf"/>
</dbReference>
<proteinExistence type="predicted"/>
<evidence type="ECO:0000256" key="2">
    <source>
        <dbReference type="ARBA" id="ARBA00022737"/>
    </source>
</evidence>
<dbReference type="InParanoid" id="A0A024GD48"/>
<dbReference type="PROSITE" id="PS50222">
    <property type="entry name" value="EF_HAND_2"/>
    <property type="match status" value="1"/>
</dbReference>
<organism evidence="7 8">
    <name type="scientific">Albugo candida</name>
    <dbReference type="NCBI Taxonomy" id="65357"/>
    <lineage>
        <taxon>Eukaryota</taxon>
        <taxon>Sar</taxon>
        <taxon>Stramenopiles</taxon>
        <taxon>Oomycota</taxon>
        <taxon>Peronosporomycetes</taxon>
        <taxon>Albuginales</taxon>
        <taxon>Albuginaceae</taxon>
        <taxon>Albugo</taxon>
    </lineage>
</organism>
<keyword evidence="2" id="KW-0677">Repeat</keyword>
<evidence type="ECO:0000313" key="8">
    <source>
        <dbReference type="Proteomes" id="UP000053237"/>
    </source>
</evidence>
<evidence type="ECO:0000256" key="5">
    <source>
        <dbReference type="SAM" id="MobiDB-lite"/>
    </source>
</evidence>
<accession>A0A024GD48</accession>
<evidence type="ECO:0000259" key="6">
    <source>
        <dbReference type="PROSITE" id="PS50222"/>
    </source>
</evidence>
<dbReference type="InterPro" id="IPR011992">
    <property type="entry name" value="EF-hand-dom_pair"/>
</dbReference>
<dbReference type="EMBL" id="CAIX01000065">
    <property type="protein sequence ID" value="CCI44258.1"/>
    <property type="molecule type" value="Genomic_DNA"/>
</dbReference>